<dbReference type="AlphaFoldDB" id="V3ZXX0"/>
<sequence>MKTDTDVLFSRKRTGAADPSVNINKAVLICNLFHFFFAASKACLLPFLTVFLRRLGMTATETGIIIAFKTITGFVWAPLWARCAISYNKRRFVLMFSVLMFAASYLSLTVVYQHTSNYDMCNNSLDSSNRLVLPSYLKPLFGSDSSKSNDKIPANPQYTSAIPENTSTNPKLASEFPESTSTISMSTNVPSTTTNLPTTELPTTLSMKTTIGTVIPPINEPSTPSQDQLLQVAQEEESQAQVKQESQTQANHRVKRSIKSSWDDAMKRSESLWTNMDSEKIQLFLLVLLVIIIGELLSCAIEKVADDSWFDFLDRIDDLEKYGKQRLGGNFAFVFFPIGISLLVHYTDCMLPLYINHFLLHFYMFGGFLAITFVVAFFYPIPPPQKQEFNSKVVQGLKIICCDCQAFLYILTLLIMGLVYSSYHNFLFWVIEDLGGGELNMGMCVSIGAFAEIPMLMISQKMVKKMGNAGVVSLALFFLSMRVLYYSFLPTPWAVMPAELLHAFTHTAMWFAVLSYDDFNVGAMIDRSIRSILSSIYFGVGFTLGCLISGLIYDIFGYAILYQAASVLVGIWFIIFSIISKCIPKKERIRYVKLLHAGDTDESDSVEDDWLEMALKDN</sequence>
<keyword evidence="10" id="KW-1185">Reference proteome</keyword>
<evidence type="ECO:0000256" key="3">
    <source>
        <dbReference type="ARBA" id="ARBA00022692"/>
    </source>
</evidence>
<evidence type="ECO:0000256" key="4">
    <source>
        <dbReference type="ARBA" id="ARBA00022989"/>
    </source>
</evidence>
<dbReference type="InterPro" id="IPR024989">
    <property type="entry name" value="MFS_assoc_dom"/>
</dbReference>
<accession>V3ZXX0</accession>
<dbReference type="InterPro" id="IPR051717">
    <property type="entry name" value="MFS_MFSD6"/>
</dbReference>
<feature type="transmembrane region" description="Helical" evidence="7">
    <location>
        <begin position="470"/>
        <end position="488"/>
    </location>
</feature>
<feature type="transmembrane region" description="Helical" evidence="7">
    <location>
        <begin position="440"/>
        <end position="458"/>
    </location>
</feature>
<feature type="transmembrane region" description="Helical" evidence="7">
    <location>
        <begin position="64"/>
        <end position="85"/>
    </location>
</feature>
<evidence type="ECO:0000259" key="8">
    <source>
        <dbReference type="Pfam" id="PF12832"/>
    </source>
</evidence>
<dbReference type="Pfam" id="PF12832">
    <property type="entry name" value="MFS_1_like"/>
    <property type="match status" value="1"/>
</dbReference>
<feature type="transmembrane region" description="Helical" evidence="7">
    <location>
        <begin position="531"/>
        <end position="553"/>
    </location>
</feature>
<protein>
    <recommendedName>
        <fullName evidence="8">Major facilitator superfamily associated domain-containing protein</fullName>
    </recommendedName>
</protein>
<dbReference type="PANTHER" id="PTHR16172:SF41">
    <property type="entry name" value="MAJOR FACILITATOR SUPERFAMILY DOMAIN-CONTAINING PROTEIN 6-LIKE"/>
    <property type="match status" value="1"/>
</dbReference>
<feature type="domain" description="Major facilitator superfamily associated" evidence="8">
    <location>
        <begin position="31"/>
        <end position="564"/>
    </location>
</feature>
<dbReference type="CTD" id="20230088"/>
<feature type="transmembrane region" description="Helical" evidence="7">
    <location>
        <begin position="281"/>
        <end position="301"/>
    </location>
</feature>
<dbReference type="HOGENOM" id="CLU_013133_4_0_1"/>
<dbReference type="CDD" id="cd17479">
    <property type="entry name" value="MFS_MFSD6L"/>
    <property type="match status" value="1"/>
</dbReference>
<organism evidence="9 10">
    <name type="scientific">Lottia gigantea</name>
    <name type="common">Giant owl limpet</name>
    <dbReference type="NCBI Taxonomy" id="225164"/>
    <lineage>
        <taxon>Eukaryota</taxon>
        <taxon>Metazoa</taxon>
        <taxon>Spiralia</taxon>
        <taxon>Lophotrochozoa</taxon>
        <taxon>Mollusca</taxon>
        <taxon>Gastropoda</taxon>
        <taxon>Patellogastropoda</taxon>
        <taxon>Lottioidea</taxon>
        <taxon>Lottiidae</taxon>
        <taxon>Lottia</taxon>
    </lineage>
</organism>
<evidence type="ECO:0000256" key="2">
    <source>
        <dbReference type="ARBA" id="ARBA00005241"/>
    </source>
</evidence>
<feature type="compositionally biased region" description="Polar residues" evidence="6">
    <location>
        <begin position="156"/>
        <end position="185"/>
    </location>
</feature>
<feature type="compositionally biased region" description="Low complexity" evidence="6">
    <location>
        <begin position="186"/>
        <end position="200"/>
    </location>
</feature>
<dbReference type="EMBL" id="KB202619">
    <property type="protein sequence ID" value="ESO89262.1"/>
    <property type="molecule type" value="Genomic_DNA"/>
</dbReference>
<dbReference type="KEGG" id="lgi:LOTGIDRAFT_106318"/>
<dbReference type="OrthoDB" id="515887at2759"/>
<comment type="subcellular location">
    <subcellularLocation>
        <location evidence="1">Membrane</location>
        <topology evidence="1">Multi-pass membrane protein</topology>
    </subcellularLocation>
</comment>
<feature type="transmembrane region" description="Helical" evidence="7">
    <location>
        <begin position="400"/>
        <end position="420"/>
    </location>
</feature>
<keyword evidence="3 7" id="KW-0812">Transmembrane</keyword>
<evidence type="ECO:0000256" key="6">
    <source>
        <dbReference type="SAM" id="MobiDB-lite"/>
    </source>
</evidence>
<evidence type="ECO:0000313" key="9">
    <source>
        <dbReference type="EMBL" id="ESO89262.1"/>
    </source>
</evidence>
<dbReference type="STRING" id="225164.V3ZXX0"/>
<evidence type="ECO:0000313" key="10">
    <source>
        <dbReference type="Proteomes" id="UP000030746"/>
    </source>
</evidence>
<dbReference type="Proteomes" id="UP000030746">
    <property type="component" value="Unassembled WGS sequence"/>
</dbReference>
<feature type="transmembrane region" description="Helical" evidence="7">
    <location>
        <begin position="358"/>
        <end position="379"/>
    </location>
</feature>
<dbReference type="GO" id="GO:0016020">
    <property type="term" value="C:membrane"/>
    <property type="evidence" value="ECO:0007669"/>
    <property type="project" value="UniProtKB-SubCell"/>
</dbReference>
<dbReference type="Gene3D" id="1.20.1250.20">
    <property type="entry name" value="MFS general substrate transporter like domains"/>
    <property type="match status" value="2"/>
</dbReference>
<feature type="transmembrane region" description="Helical" evidence="7">
    <location>
        <begin position="92"/>
        <end position="112"/>
    </location>
</feature>
<evidence type="ECO:0000256" key="5">
    <source>
        <dbReference type="ARBA" id="ARBA00023136"/>
    </source>
</evidence>
<name>V3ZXX0_LOTGI</name>
<dbReference type="SUPFAM" id="SSF103473">
    <property type="entry name" value="MFS general substrate transporter"/>
    <property type="match status" value="2"/>
</dbReference>
<proteinExistence type="inferred from homology"/>
<comment type="similarity">
    <text evidence="2">Belongs to the major facilitator superfamily. MFSD6 family.</text>
</comment>
<dbReference type="GeneID" id="20230088"/>
<gene>
    <name evidence="9" type="ORF">LOTGIDRAFT_106318</name>
</gene>
<evidence type="ECO:0000256" key="1">
    <source>
        <dbReference type="ARBA" id="ARBA00004141"/>
    </source>
</evidence>
<evidence type="ECO:0000256" key="7">
    <source>
        <dbReference type="SAM" id="Phobius"/>
    </source>
</evidence>
<feature type="region of interest" description="Disordered" evidence="6">
    <location>
        <begin position="145"/>
        <end position="200"/>
    </location>
</feature>
<keyword evidence="4 7" id="KW-1133">Transmembrane helix</keyword>
<dbReference type="PANTHER" id="PTHR16172">
    <property type="entry name" value="MAJOR FACILITATOR SUPERFAMILY DOMAIN-CONTAINING PROTEIN 6-LIKE"/>
    <property type="match status" value="1"/>
</dbReference>
<feature type="region of interest" description="Disordered" evidence="6">
    <location>
        <begin position="235"/>
        <end position="256"/>
    </location>
</feature>
<feature type="transmembrane region" description="Helical" evidence="7">
    <location>
        <begin position="500"/>
        <end position="519"/>
    </location>
</feature>
<dbReference type="RefSeq" id="XP_009060293.1">
    <property type="nucleotide sequence ID" value="XM_009062045.1"/>
</dbReference>
<keyword evidence="5 7" id="KW-0472">Membrane</keyword>
<feature type="transmembrane region" description="Helical" evidence="7">
    <location>
        <begin position="559"/>
        <end position="580"/>
    </location>
</feature>
<dbReference type="InterPro" id="IPR036259">
    <property type="entry name" value="MFS_trans_sf"/>
</dbReference>
<reference evidence="9 10" key="1">
    <citation type="journal article" date="2013" name="Nature">
        <title>Insights into bilaterian evolution from three spiralian genomes.</title>
        <authorList>
            <person name="Simakov O."/>
            <person name="Marletaz F."/>
            <person name="Cho S.J."/>
            <person name="Edsinger-Gonzales E."/>
            <person name="Havlak P."/>
            <person name="Hellsten U."/>
            <person name="Kuo D.H."/>
            <person name="Larsson T."/>
            <person name="Lv J."/>
            <person name="Arendt D."/>
            <person name="Savage R."/>
            <person name="Osoegawa K."/>
            <person name="de Jong P."/>
            <person name="Grimwood J."/>
            <person name="Chapman J.A."/>
            <person name="Shapiro H."/>
            <person name="Aerts A."/>
            <person name="Otillar R.P."/>
            <person name="Terry A.Y."/>
            <person name="Boore J.L."/>
            <person name="Grigoriev I.V."/>
            <person name="Lindberg D.R."/>
            <person name="Seaver E.C."/>
            <person name="Weisblat D.A."/>
            <person name="Putnam N.H."/>
            <person name="Rokhsar D.S."/>
        </authorList>
    </citation>
    <scope>NUCLEOTIDE SEQUENCE [LARGE SCALE GENOMIC DNA]</scope>
</reference>
<dbReference type="OMA" id="EGLQWTF"/>
<feature type="compositionally biased region" description="Low complexity" evidence="6">
    <location>
        <begin position="235"/>
        <end position="247"/>
    </location>
</feature>
<feature type="transmembrane region" description="Helical" evidence="7">
    <location>
        <begin position="327"/>
        <end position="346"/>
    </location>
</feature>